<evidence type="ECO:0000313" key="2">
    <source>
        <dbReference type="Proteomes" id="UP001054945"/>
    </source>
</evidence>
<name>A0AAV4WRU2_CAEEX</name>
<keyword evidence="2" id="KW-1185">Reference proteome</keyword>
<protein>
    <submittedName>
        <fullName evidence="1">Adenomatous polyposis coli protein</fullName>
    </submittedName>
</protein>
<organism evidence="1 2">
    <name type="scientific">Caerostris extrusa</name>
    <name type="common">Bark spider</name>
    <name type="synonym">Caerostris bankana</name>
    <dbReference type="NCBI Taxonomy" id="172846"/>
    <lineage>
        <taxon>Eukaryota</taxon>
        <taxon>Metazoa</taxon>
        <taxon>Ecdysozoa</taxon>
        <taxon>Arthropoda</taxon>
        <taxon>Chelicerata</taxon>
        <taxon>Arachnida</taxon>
        <taxon>Araneae</taxon>
        <taxon>Araneomorphae</taxon>
        <taxon>Entelegynae</taxon>
        <taxon>Araneoidea</taxon>
        <taxon>Araneidae</taxon>
        <taxon>Caerostris</taxon>
    </lineage>
</organism>
<evidence type="ECO:0000313" key="1">
    <source>
        <dbReference type="EMBL" id="GIY84330.1"/>
    </source>
</evidence>
<proteinExistence type="predicted"/>
<accession>A0AAV4WRU2</accession>
<gene>
    <name evidence="1" type="primary">Apc_0</name>
    <name evidence="1" type="ORF">CEXT_152371</name>
</gene>
<dbReference type="EMBL" id="BPLR01016504">
    <property type="protein sequence ID" value="GIY84330.1"/>
    <property type="molecule type" value="Genomic_DNA"/>
</dbReference>
<dbReference type="AlphaFoldDB" id="A0AAV4WRU2"/>
<sequence length="166" mass="18424">MVTPSRSRVHSICLQITSDNGFRYSGFFNISGGILWLGAMTDVDKKYFLQKERSVCKPSRFIRSRENVEHKTPSCLQTEPGTNMQSNCDCCVAVAWSGGEVSMMSFQSTLSDSVASSEDPEEHSKEEEVISQLKEARSCSPEEASKLLLKMTYSGGNCLLMRQCGL</sequence>
<dbReference type="Proteomes" id="UP001054945">
    <property type="component" value="Unassembled WGS sequence"/>
</dbReference>
<comment type="caution">
    <text evidence="1">The sequence shown here is derived from an EMBL/GenBank/DDBJ whole genome shotgun (WGS) entry which is preliminary data.</text>
</comment>
<reference evidence="1 2" key="1">
    <citation type="submission" date="2021-06" db="EMBL/GenBank/DDBJ databases">
        <title>Caerostris extrusa draft genome.</title>
        <authorList>
            <person name="Kono N."/>
            <person name="Arakawa K."/>
        </authorList>
    </citation>
    <scope>NUCLEOTIDE SEQUENCE [LARGE SCALE GENOMIC DNA]</scope>
</reference>